<keyword evidence="7" id="KW-1185">Reference proteome</keyword>
<dbReference type="InterPro" id="IPR050598">
    <property type="entry name" value="AminoAcid_Transporter"/>
</dbReference>
<comment type="caution">
    <text evidence="6">The sequence shown here is derived from an EMBL/GenBank/DDBJ whole genome shotgun (WGS) entry which is preliminary data.</text>
</comment>
<dbReference type="Proteomes" id="UP000294850">
    <property type="component" value="Unassembled WGS sequence"/>
</dbReference>
<evidence type="ECO:0000313" key="7">
    <source>
        <dbReference type="Proteomes" id="UP000294850"/>
    </source>
</evidence>
<accession>A0A4R5E2D0</accession>
<organism evidence="6 7">
    <name type="scientific">Dyadobacter psychrotolerans</name>
    <dbReference type="NCBI Taxonomy" id="2541721"/>
    <lineage>
        <taxon>Bacteria</taxon>
        <taxon>Pseudomonadati</taxon>
        <taxon>Bacteroidota</taxon>
        <taxon>Cytophagia</taxon>
        <taxon>Cytophagales</taxon>
        <taxon>Spirosomataceae</taxon>
        <taxon>Dyadobacter</taxon>
    </lineage>
</organism>
<dbReference type="PANTHER" id="PTHR11785:SF512">
    <property type="entry name" value="SOBREMESA, ISOFORM B"/>
    <property type="match status" value="1"/>
</dbReference>
<feature type="transmembrane region" description="Helical" evidence="5">
    <location>
        <begin position="235"/>
        <end position="254"/>
    </location>
</feature>
<dbReference type="EMBL" id="SMFL01000001">
    <property type="protein sequence ID" value="TDE18233.1"/>
    <property type="molecule type" value="Genomic_DNA"/>
</dbReference>
<evidence type="ECO:0000256" key="4">
    <source>
        <dbReference type="ARBA" id="ARBA00023136"/>
    </source>
</evidence>
<feature type="transmembrane region" description="Helical" evidence="5">
    <location>
        <begin position="125"/>
        <end position="146"/>
    </location>
</feature>
<dbReference type="GO" id="GO:0016020">
    <property type="term" value="C:membrane"/>
    <property type="evidence" value="ECO:0007669"/>
    <property type="project" value="UniProtKB-SubCell"/>
</dbReference>
<feature type="transmembrane region" description="Helical" evidence="5">
    <location>
        <begin position="196"/>
        <end position="214"/>
    </location>
</feature>
<feature type="transmembrane region" description="Helical" evidence="5">
    <location>
        <begin position="397"/>
        <end position="415"/>
    </location>
</feature>
<protein>
    <submittedName>
        <fullName evidence="6">Amino acid permease</fullName>
    </submittedName>
</protein>
<dbReference type="AlphaFoldDB" id="A0A4R5E2D0"/>
<feature type="transmembrane region" description="Helical" evidence="5">
    <location>
        <begin position="158"/>
        <end position="176"/>
    </location>
</feature>
<reference evidence="6 7" key="1">
    <citation type="submission" date="2019-03" db="EMBL/GenBank/DDBJ databases">
        <title>Dyadobacter AR-3-6 sp. nov., isolated from arctic soil.</title>
        <authorList>
            <person name="Chaudhary D.K."/>
        </authorList>
    </citation>
    <scope>NUCLEOTIDE SEQUENCE [LARGE SCALE GENOMIC DNA]</scope>
    <source>
        <strain evidence="6 7">AR-3-6</strain>
    </source>
</reference>
<evidence type="ECO:0000256" key="2">
    <source>
        <dbReference type="ARBA" id="ARBA00022692"/>
    </source>
</evidence>
<gene>
    <name evidence="6" type="ORF">E0F88_01430</name>
</gene>
<dbReference type="InterPro" id="IPR002293">
    <property type="entry name" value="AA/rel_permease1"/>
</dbReference>
<feature type="transmembrane region" description="Helical" evidence="5">
    <location>
        <begin position="89"/>
        <end position="113"/>
    </location>
</feature>
<comment type="subcellular location">
    <subcellularLocation>
        <location evidence="1">Membrane</location>
        <topology evidence="1">Multi-pass membrane protein</topology>
    </subcellularLocation>
</comment>
<dbReference type="GO" id="GO:0015179">
    <property type="term" value="F:L-amino acid transmembrane transporter activity"/>
    <property type="evidence" value="ECO:0007669"/>
    <property type="project" value="TreeGrafter"/>
</dbReference>
<evidence type="ECO:0000256" key="3">
    <source>
        <dbReference type="ARBA" id="ARBA00022989"/>
    </source>
</evidence>
<feature type="transmembrane region" description="Helical" evidence="5">
    <location>
        <begin position="283"/>
        <end position="309"/>
    </location>
</feature>
<dbReference type="PANTHER" id="PTHR11785">
    <property type="entry name" value="AMINO ACID TRANSPORTER"/>
    <property type="match status" value="1"/>
</dbReference>
<keyword evidence="2 5" id="KW-0812">Transmembrane</keyword>
<feature type="transmembrane region" description="Helical" evidence="5">
    <location>
        <begin position="12"/>
        <end position="31"/>
    </location>
</feature>
<proteinExistence type="predicted"/>
<dbReference type="PIRSF" id="PIRSF006060">
    <property type="entry name" value="AA_transporter"/>
    <property type="match status" value="1"/>
</dbReference>
<sequence length="443" mass="48361">MPEHSNNIRPQIGVFDLGMIVISLVIGIGIFRTPAIVARQAGTQEIFFSAWIAGGVVSLLGALVFAEIGSRHHFPGGFYKLISTAFHPLYSFMINWVIVLTYGAGMAGVALIGSEYINPLLPDSLHSQTGIQGTAVVTLLFFYTINMLGIKSGSRTQNLLSTLKILMMLVLCTGIFYSQPVKLILAPKPLPQTNNWLTAFGASLIAVFYTFGGYQQTLNFGADIKDPVRNTPRGIFLGIFLILGLYLALNYTYFNVLGFDGLKNSNLIAADTARVLFGPWGEIFFSVAIFVSVLGFINATMLSLPRVYYALADDNILPPIFKKVNSKTQVQEFALTFLIVTTLISLLMLDTFEQIVNYVMSVDSIALASAAATIFVFRKQAGKPDLHKGFKMTGYPILPAFFVLFLLTVAVNVIVTDPSSALVGWGLFLGGVPLYFLLQKLGK</sequence>
<keyword evidence="4 5" id="KW-0472">Membrane</keyword>
<feature type="transmembrane region" description="Helical" evidence="5">
    <location>
        <begin position="355"/>
        <end position="377"/>
    </location>
</feature>
<feature type="transmembrane region" description="Helical" evidence="5">
    <location>
        <begin position="330"/>
        <end position="349"/>
    </location>
</feature>
<name>A0A4R5E2D0_9BACT</name>
<feature type="transmembrane region" description="Helical" evidence="5">
    <location>
        <begin position="46"/>
        <end position="68"/>
    </location>
</feature>
<evidence type="ECO:0000256" key="5">
    <source>
        <dbReference type="SAM" id="Phobius"/>
    </source>
</evidence>
<evidence type="ECO:0000256" key="1">
    <source>
        <dbReference type="ARBA" id="ARBA00004141"/>
    </source>
</evidence>
<feature type="transmembrane region" description="Helical" evidence="5">
    <location>
        <begin position="421"/>
        <end position="438"/>
    </location>
</feature>
<dbReference type="Pfam" id="PF13520">
    <property type="entry name" value="AA_permease_2"/>
    <property type="match status" value="1"/>
</dbReference>
<dbReference type="RefSeq" id="WP_131955938.1">
    <property type="nucleotide sequence ID" value="NZ_SMFL01000001.1"/>
</dbReference>
<dbReference type="OrthoDB" id="9810109at2"/>
<dbReference type="Gene3D" id="1.20.1740.10">
    <property type="entry name" value="Amino acid/polyamine transporter I"/>
    <property type="match status" value="1"/>
</dbReference>
<evidence type="ECO:0000313" key="6">
    <source>
        <dbReference type="EMBL" id="TDE18233.1"/>
    </source>
</evidence>
<keyword evidence="3 5" id="KW-1133">Transmembrane helix</keyword>